<evidence type="ECO:0000256" key="2">
    <source>
        <dbReference type="ARBA" id="ARBA00022801"/>
    </source>
</evidence>
<organism evidence="7">
    <name type="scientific">Oryza glumipatula</name>
    <dbReference type="NCBI Taxonomy" id="40148"/>
    <lineage>
        <taxon>Eukaryota</taxon>
        <taxon>Viridiplantae</taxon>
        <taxon>Streptophyta</taxon>
        <taxon>Embryophyta</taxon>
        <taxon>Tracheophyta</taxon>
        <taxon>Spermatophyta</taxon>
        <taxon>Magnoliopsida</taxon>
        <taxon>Liliopsida</taxon>
        <taxon>Poales</taxon>
        <taxon>Poaceae</taxon>
        <taxon>BOP clade</taxon>
        <taxon>Oryzoideae</taxon>
        <taxon>Oryzeae</taxon>
        <taxon>Oryzinae</taxon>
        <taxon>Oryza</taxon>
    </lineage>
</organism>
<dbReference type="GO" id="GO:0016788">
    <property type="term" value="F:hydrolase activity, acting on ester bonds"/>
    <property type="evidence" value="ECO:0007669"/>
    <property type="project" value="InterPro"/>
</dbReference>
<keyword evidence="5" id="KW-1133">Transmembrane helix</keyword>
<dbReference type="InterPro" id="IPR035669">
    <property type="entry name" value="SGNH_plant_lipase-like"/>
</dbReference>
<dbReference type="GO" id="GO:0016042">
    <property type="term" value="P:lipid catabolic process"/>
    <property type="evidence" value="ECO:0007669"/>
    <property type="project" value="UniProtKB-KW"/>
</dbReference>
<feature type="region of interest" description="Disordered" evidence="4">
    <location>
        <begin position="984"/>
        <end position="1013"/>
    </location>
</feature>
<evidence type="ECO:0000256" key="4">
    <source>
        <dbReference type="SAM" id="MobiDB-lite"/>
    </source>
</evidence>
<name>A0A0D9YQU8_9ORYZ</name>
<evidence type="ECO:0000313" key="7">
    <source>
        <dbReference type="EnsemblPlants" id="OGLUM02G13140.1"/>
    </source>
</evidence>
<comment type="similarity">
    <text evidence="1">Belongs to the 'GDSL' lipolytic enzyme family.</text>
</comment>
<feature type="chain" id="PRO_5002351876" description="GDSL esterase/lipase" evidence="6">
    <location>
        <begin position="34"/>
        <end position="1107"/>
    </location>
</feature>
<proteinExistence type="inferred from homology"/>
<dbReference type="PANTHER" id="PTHR45648">
    <property type="entry name" value="GDSL LIPASE/ACYLHYDROLASE FAMILY PROTEIN (AFU_ORTHOLOGUE AFUA_4G14700)"/>
    <property type="match status" value="1"/>
</dbReference>
<protein>
    <recommendedName>
        <fullName evidence="9">GDSL esterase/lipase</fullName>
    </recommendedName>
</protein>
<dbReference type="InterPro" id="IPR001087">
    <property type="entry name" value="GDSL"/>
</dbReference>
<feature type="transmembrane region" description="Helical" evidence="5">
    <location>
        <begin position="1036"/>
        <end position="1058"/>
    </location>
</feature>
<keyword evidence="5" id="KW-0472">Membrane</keyword>
<dbReference type="Proteomes" id="UP000026961">
    <property type="component" value="Chromosome 2"/>
</dbReference>
<evidence type="ECO:0000256" key="1">
    <source>
        <dbReference type="ARBA" id="ARBA00008668"/>
    </source>
</evidence>
<reference evidence="7" key="2">
    <citation type="submission" date="2018-05" db="EMBL/GenBank/DDBJ databases">
        <title>OgluRS3 (Oryza glumaepatula Reference Sequence Version 3).</title>
        <authorList>
            <person name="Zhang J."/>
            <person name="Kudrna D."/>
            <person name="Lee S."/>
            <person name="Talag J."/>
            <person name="Welchert J."/>
            <person name="Wing R.A."/>
        </authorList>
    </citation>
    <scope>NUCLEOTIDE SEQUENCE [LARGE SCALE GENOMIC DNA]</scope>
</reference>
<keyword evidence="8" id="KW-1185">Reference proteome</keyword>
<dbReference type="InterPro" id="IPR051058">
    <property type="entry name" value="GDSL_Est/Lipase"/>
</dbReference>
<feature type="signal peptide" evidence="6">
    <location>
        <begin position="1"/>
        <end position="33"/>
    </location>
</feature>
<evidence type="ECO:0000256" key="3">
    <source>
        <dbReference type="ARBA" id="ARBA00022963"/>
    </source>
</evidence>
<dbReference type="Gene3D" id="3.40.50.1110">
    <property type="entry name" value="SGNH hydrolase"/>
    <property type="match status" value="2"/>
</dbReference>
<dbReference type="Gramene" id="OGLUM02G13140.1">
    <property type="protein sequence ID" value="OGLUM02G13140.1"/>
    <property type="gene ID" value="OGLUM02G13140"/>
</dbReference>
<evidence type="ECO:0000313" key="8">
    <source>
        <dbReference type="Proteomes" id="UP000026961"/>
    </source>
</evidence>
<feature type="compositionally biased region" description="Pro residues" evidence="4">
    <location>
        <begin position="992"/>
        <end position="1013"/>
    </location>
</feature>
<dbReference type="InterPro" id="IPR036514">
    <property type="entry name" value="SGNH_hydro_sf"/>
</dbReference>
<dbReference type="HOGENOM" id="CLU_282353_0_0_1"/>
<keyword evidence="6" id="KW-0732">Signal</keyword>
<reference evidence="7" key="1">
    <citation type="submission" date="2015-04" db="UniProtKB">
        <authorList>
            <consortium name="EnsemblPlants"/>
        </authorList>
    </citation>
    <scope>IDENTIFICATION</scope>
</reference>
<dbReference type="STRING" id="40148.A0A0D9YQU8"/>
<evidence type="ECO:0008006" key="9">
    <source>
        <dbReference type="Google" id="ProtNLM"/>
    </source>
</evidence>
<keyword evidence="3" id="KW-0442">Lipid degradation</keyword>
<dbReference type="FunFam" id="3.40.50.1110:FF:000003">
    <property type="entry name" value="GDSL esterase/lipase APG"/>
    <property type="match status" value="2"/>
</dbReference>
<dbReference type="EnsemblPlants" id="OGLUM02G13140.1">
    <property type="protein sequence ID" value="OGLUM02G13140.1"/>
    <property type="gene ID" value="OGLUM02G13140"/>
</dbReference>
<keyword evidence="5" id="KW-0812">Transmembrane</keyword>
<dbReference type="CDD" id="cd01837">
    <property type="entry name" value="SGNH_plant_lipase_like"/>
    <property type="match status" value="2"/>
</dbReference>
<accession>A0A0D9YQU8</accession>
<evidence type="ECO:0000256" key="6">
    <source>
        <dbReference type="SAM" id="SignalP"/>
    </source>
</evidence>
<dbReference type="eggNOG" id="ENOG502SIKN">
    <property type="taxonomic scope" value="Eukaryota"/>
</dbReference>
<evidence type="ECO:0000256" key="5">
    <source>
        <dbReference type="SAM" id="Phobius"/>
    </source>
</evidence>
<keyword evidence="2" id="KW-0378">Hydrolase</keyword>
<keyword evidence="3" id="KW-0443">Lipid metabolism</keyword>
<dbReference type="AlphaFoldDB" id="A0A0D9YQU8"/>
<dbReference type="Pfam" id="PF00657">
    <property type="entry name" value="Lipase_GDSL"/>
    <property type="match status" value="2"/>
</dbReference>
<dbReference type="PANTHER" id="PTHR45648:SF104">
    <property type="entry name" value="OS02G0292600 PROTEIN"/>
    <property type="match status" value="1"/>
</dbReference>
<sequence>MKRSSSILAVMVAMASFVVLLAGGASAAAAAVAQPVPLFVFGDGTLDVGNNNNLPGDEDVGDPPRANHPYYGIDFPGGKATGRFSNGYTMADFIAKYMGYEMSPPAYLSLSGPVNMDGFTGVNYASADAGIRNSTNAGLTIPLSKQISYFAATRSQMESKLGRLAMSDLLSRSLFLIAVGTMDLLPDCNYFLTFPPSPPPDNKTEVQRLVELYNASCVTSLYGMGARRFAVVNVGLVGCGPTVDTRRGGGGGGCDARMNGLAAEFNAALGALLAGLRSEKRRLRYSLADFYAFSNATFANPSAAGFVNIDSSCCPGPCMPFPYFNRPPCDNRAQYWFWDGGYTTEQAAMVAAAAFYNGTAKFTTPVNFKKLIQRKNGSDAMGTFLAMAALTFQVMLLGGAVAAGGCNGTRRSSVPAIFLFGDGALDVGNNQYLPSSEAGDPIRADHPFYGIDFPGGNATGRFSNGYTMADFIAKAMGLEMSPPAFLSLNNSLIEVDVGFSGINYASAYASPDFPKHHTFIQDDAESVSLRRQVRYFSNTVEELNGTVTEHELTELLSKSLFLISAGTSDLYRIANILDSPSPSPPDNETDIPHLVASYGELVVRPLHALGARRFGVVNAPPIGCAPAVTEQPHSHSPGGGCDDRMNALAREFNDGLGSLMAGLSSSLPGLRYSVADFYGFSNATFMNPSANGFTNTDAACCKGHCNEQFGAPCGNRREYWLWDVGHTTEKAAKLAAAAFYDGERQFTTPLNFKRRDQPSPREDQAFKITRAPPRTPHDRLSLGSGSDEMGTFLAMAALTFQVMLLGAVVAGGCNDTRQSSVLFGDGALDVGNNQYLRSSEARDPIRADHPFYGIDFPGGKATGRFSNGYTMATSLESPFIFRDDVSSGGVPAKAMGLEMSPPAFLSLNNSLIEVDAGFSGINYASAYALGRVSLRTVASPGLAAFSAPSVVVRIPRRHRLSPPPTSPSPPPFIAVRLPCPRRLSRPLRRRPSAPPSPPPTPLASPPPSAPLPPPPSSYLALAASFDSISRLRRPTISLAASIASGALMALCPIGLLRLQRPRVWLWRFAGGSLCKTVARVKGICMPAKGFSVYRCDVEADARLFVMI</sequence>